<name>A0A284VMA4_9EURY</name>
<dbReference type="AlphaFoldDB" id="A0A284VMA4"/>
<organism evidence="1 2">
    <name type="scientific">Candidatus Methanoperedens nitratireducens</name>
    <dbReference type="NCBI Taxonomy" id="1392998"/>
    <lineage>
        <taxon>Archaea</taxon>
        <taxon>Methanobacteriati</taxon>
        <taxon>Methanobacteriota</taxon>
        <taxon>Stenosarchaea group</taxon>
        <taxon>Methanomicrobia</taxon>
        <taxon>Methanosarcinales</taxon>
        <taxon>ANME-2 cluster</taxon>
        <taxon>Candidatus Methanoperedentaceae</taxon>
        <taxon>Candidatus Methanoperedens</taxon>
    </lineage>
</organism>
<dbReference type="InterPro" id="IPR037914">
    <property type="entry name" value="SpoVT-AbrB_sf"/>
</dbReference>
<dbReference type="Proteomes" id="UP000218615">
    <property type="component" value="Unassembled WGS sequence"/>
</dbReference>
<protein>
    <recommendedName>
        <fullName evidence="3">SpoVT-AbrB domain-containing protein</fullName>
    </recommendedName>
</protein>
<accession>A0A284VMA4</accession>
<dbReference type="EMBL" id="FZMP01000090">
    <property type="protein sequence ID" value="SNQ60411.1"/>
    <property type="molecule type" value="Genomic_DNA"/>
</dbReference>
<reference evidence="2" key="1">
    <citation type="submission" date="2017-06" db="EMBL/GenBank/DDBJ databases">
        <authorList>
            <person name="Cremers G."/>
        </authorList>
    </citation>
    <scope>NUCLEOTIDE SEQUENCE [LARGE SCALE GENOMIC DNA]</scope>
</reference>
<evidence type="ECO:0000313" key="1">
    <source>
        <dbReference type="EMBL" id="SNQ60411.1"/>
    </source>
</evidence>
<sequence>MSQITLPDNVKPILSPRSRPTTQYAFVPAMVRNFFKLKPGDLLKWDIEGDEIIIKVIKKEEVLNAIQRRQQRKEI</sequence>
<proteinExistence type="predicted"/>
<evidence type="ECO:0008006" key="3">
    <source>
        <dbReference type="Google" id="ProtNLM"/>
    </source>
</evidence>
<dbReference type="Gene3D" id="2.10.260.10">
    <property type="match status" value="1"/>
</dbReference>
<dbReference type="RefSeq" id="WP_096204757.1">
    <property type="nucleotide sequence ID" value="NZ_FZMP01000090.1"/>
</dbReference>
<evidence type="ECO:0000313" key="2">
    <source>
        <dbReference type="Proteomes" id="UP000218615"/>
    </source>
</evidence>
<gene>
    <name evidence="1" type="ORF">MNV_180043</name>
</gene>
<keyword evidence="2" id="KW-1185">Reference proteome</keyword>
<dbReference type="SUPFAM" id="SSF89447">
    <property type="entry name" value="AbrB/MazE/MraZ-like"/>
    <property type="match status" value="1"/>
</dbReference>